<feature type="transmembrane region" description="Helical" evidence="1">
    <location>
        <begin position="80"/>
        <end position="97"/>
    </location>
</feature>
<dbReference type="KEGG" id="swp:swp_3188"/>
<dbReference type="EMBL" id="CP000472">
    <property type="protein sequence ID" value="ACJ29896.1"/>
    <property type="molecule type" value="Genomic_DNA"/>
</dbReference>
<keyword evidence="1" id="KW-1133">Transmembrane helix</keyword>
<reference evidence="3 4" key="1">
    <citation type="journal article" date="2008" name="PLoS ONE">
        <title>Environmental adaptation: genomic analysis of the piezotolerant and psychrotolerant deep-sea iron reducing bacterium Shewanella piezotolerans WP3.</title>
        <authorList>
            <person name="Wang F."/>
            <person name="Wang J."/>
            <person name="Jian H."/>
            <person name="Zhang B."/>
            <person name="Li S."/>
            <person name="Wang F."/>
            <person name="Zeng X."/>
            <person name="Gao L."/>
            <person name="Bartlett D.H."/>
            <person name="Yu J."/>
            <person name="Hu S."/>
            <person name="Xiao X."/>
        </authorList>
    </citation>
    <scope>NUCLEOTIDE SEQUENCE [LARGE SCALE GENOMIC DNA]</scope>
    <source>
        <strain evidence="4">WP3 / JCM 13877</strain>
    </source>
</reference>
<dbReference type="HOGENOM" id="CLU_091372_0_0_6"/>
<feature type="chain" id="PRO_5002866895" evidence="2">
    <location>
        <begin position="28"/>
        <end position="232"/>
    </location>
</feature>
<evidence type="ECO:0000256" key="1">
    <source>
        <dbReference type="SAM" id="Phobius"/>
    </source>
</evidence>
<dbReference type="eggNOG" id="COG2370">
    <property type="taxonomic scope" value="Bacteria"/>
</dbReference>
<sequence length="232" mass="25684">MLGRFKLTHLLYPLLMLMALVSIEAFAHGVDDSTRNFLQSNTGVQILPFMYIGAKHMVTGYDHLLFLVGVLFFLRRSKDVLLYVSMFTVGHSLTLMSGVLGGIQVNAYLIDAIIGLSVVYKGFDNLGGFKKVFGVQPNPKAAVLIFGLFHGFGLATKIQEFHLPSDGLVANLIAFNVGVELGQFMALMFILLGINYWRRHSSFNKFARVTNIALMSAGFMLVGMQLTGYFIN</sequence>
<feature type="transmembrane region" description="Helical" evidence="1">
    <location>
        <begin position="49"/>
        <end position="73"/>
    </location>
</feature>
<evidence type="ECO:0000256" key="2">
    <source>
        <dbReference type="SAM" id="SignalP"/>
    </source>
</evidence>
<dbReference type="Proteomes" id="UP000000753">
    <property type="component" value="Chromosome"/>
</dbReference>
<organism evidence="3 4">
    <name type="scientific">Shewanella piezotolerans (strain WP3 / JCM 13877)</name>
    <dbReference type="NCBI Taxonomy" id="225849"/>
    <lineage>
        <taxon>Bacteria</taxon>
        <taxon>Pseudomonadati</taxon>
        <taxon>Pseudomonadota</taxon>
        <taxon>Gammaproteobacteria</taxon>
        <taxon>Alteromonadales</taxon>
        <taxon>Shewanellaceae</taxon>
        <taxon>Shewanella</taxon>
    </lineage>
</organism>
<keyword evidence="2" id="KW-0732">Signal</keyword>
<protein>
    <submittedName>
        <fullName evidence="3">Membrane protein, putative</fullName>
    </submittedName>
</protein>
<dbReference type="InterPro" id="IPR032809">
    <property type="entry name" value="Put_HupE_UreJ"/>
</dbReference>
<name>B8CQ33_SHEPW</name>
<gene>
    <name evidence="3" type="ordered locus">swp_3188</name>
</gene>
<dbReference type="Pfam" id="PF13795">
    <property type="entry name" value="HupE_UreJ_2"/>
    <property type="match status" value="1"/>
</dbReference>
<accession>B8CQ33</accession>
<feature type="transmembrane region" description="Helical" evidence="1">
    <location>
        <begin position="170"/>
        <end position="197"/>
    </location>
</feature>
<feature type="signal peptide" evidence="2">
    <location>
        <begin position="1"/>
        <end position="27"/>
    </location>
</feature>
<feature type="transmembrane region" description="Helical" evidence="1">
    <location>
        <begin position="209"/>
        <end position="231"/>
    </location>
</feature>
<keyword evidence="1" id="KW-0812">Transmembrane</keyword>
<proteinExistence type="predicted"/>
<feature type="transmembrane region" description="Helical" evidence="1">
    <location>
        <begin position="103"/>
        <end position="120"/>
    </location>
</feature>
<feature type="transmembrane region" description="Helical" evidence="1">
    <location>
        <begin position="141"/>
        <end position="158"/>
    </location>
</feature>
<evidence type="ECO:0000313" key="3">
    <source>
        <dbReference type="EMBL" id="ACJ29896.1"/>
    </source>
</evidence>
<keyword evidence="1" id="KW-0472">Membrane</keyword>
<evidence type="ECO:0000313" key="4">
    <source>
        <dbReference type="Proteomes" id="UP000000753"/>
    </source>
</evidence>
<dbReference type="AlphaFoldDB" id="B8CQ33"/>
<dbReference type="OrthoDB" id="9808870at2"/>
<dbReference type="STRING" id="225849.swp_3188"/>
<keyword evidence="4" id="KW-1185">Reference proteome</keyword>